<gene>
    <name evidence="1" type="ORF">A7A78_05800</name>
</gene>
<keyword evidence="2" id="KW-1185">Reference proteome</keyword>
<proteinExistence type="predicted"/>
<evidence type="ECO:0000313" key="1">
    <source>
        <dbReference type="EMBL" id="OAD90431.1"/>
    </source>
</evidence>
<accession>A0A1A9LCE3</accession>
<name>A0A1A9LCE3_9FLAO</name>
<protein>
    <submittedName>
        <fullName evidence="1">Uncharacterized protein</fullName>
    </submittedName>
</protein>
<reference evidence="1 2" key="1">
    <citation type="submission" date="2016-05" db="EMBL/GenBank/DDBJ databases">
        <title>Genome sequencing of Vitellibacter soesokkakensis RSSK-12.</title>
        <authorList>
            <person name="Thevarajoo S."/>
            <person name="Selvaratnam C."/>
            <person name="Goh K.M."/>
            <person name="Chan K.-G."/>
            <person name="Chong C.S."/>
        </authorList>
    </citation>
    <scope>NUCLEOTIDE SEQUENCE [LARGE SCALE GENOMIC DNA]</scope>
    <source>
        <strain evidence="1 2">RSSK-12</strain>
    </source>
</reference>
<dbReference type="EMBL" id="LXIE01000045">
    <property type="protein sequence ID" value="OAD90431.1"/>
    <property type="molecule type" value="Genomic_DNA"/>
</dbReference>
<dbReference type="STRING" id="1385699.A7A78_05800"/>
<dbReference type="AlphaFoldDB" id="A0A1A9LCE3"/>
<evidence type="ECO:0000313" key="2">
    <source>
        <dbReference type="Proteomes" id="UP000077552"/>
    </source>
</evidence>
<dbReference type="Proteomes" id="UP000077552">
    <property type="component" value="Unassembled WGS sequence"/>
</dbReference>
<sequence>MLKKLLILIILISQLSFSQSEKDDYEMYSLILSERLELGKSAEKDKFVLIEQFMDEFDGTYHVFNHENDTITKSDLSLLYSMTYKDTTFLKRLIKEKDLRNVVVKLTSDKSEHPKIKAELLRKPTIGIETITDKKYNGYFKKFRLINRGWNGIKRKYGTDKVVEFSQVNYCGQFASTYYAIHCGGLCGAGNIVIFEKVDGKWKIVTEINLWMA</sequence>
<organism evidence="1 2">
    <name type="scientific">Aequorivita soesokkakensis</name>
    <dbReference type="NCBI Taxonomy" id="1385699"/>
    <lineage>
        <taxon>Bacteria</taxon>
        <taxon>Pseudomonadati</taxon>
        <taxon>Bacteroidota</taxon>
        <taxon>Flavobacteriia</taxon>
        <taxon>Flavobacteriales</taxon>
        <taxon>Flavobacteriaceae</taxon>
        <taxon>Aequorivita</taxon>
    </lineage>
</organism>
<comment type="caution">
    <text evidence="1">The sequence shown here is derived from an EMBL/GenBank/DDBJ whole genome shotgun (WGS) entry which is preliminary data.</text>
</comment>